<dbReference type="SUPFAM" id="SSF54506">
    <property type="entry name" value="Diaminopimelate epimerase-like"/>
    <property type="match status" value="1"/>
</dbReference>
<feature type="active site" evidence="3">
    <location>
        <position position="46"/>
    </location>
</feature>
<dbReference type="PANTHER" id="PTHR13774">
    <property type="entry name" value="PHENAZINE BIOSYNTHESIS PROTEIN"/>
    <property type="match status" value="1"/>
</dbReference>
<reference evidence="4" key="1">
    <citation type="submission" date="2022-08" db="EMBL/GenBank/DDBJ databases">
        <title>Nisaea acidiphila sp. nov., isolated from a marine algal debris and emended description of the genus Nisaea Urios et al. 2008.</title>
        <authorList>
            <person name="Kwon K."/>
        </authorList>
    </citation>
    <scope>NUCLEOTIDE SEQUENCE</scope>
    <source>
        <strain evidence="4">MEBiC11861</strain>
    </source>
</reference>
<protein>
    <submittedName>
        <fullName evidence="4">PhzF family phenazine biosynthesis protein</fullName>
    </submittedName>
</protein>
<keyword evidence="5" id="KW-1185">Reference proteome</keyword>
<dbReference type="Gene3D" id="3.10.310.10">
    <property type="entry name" value="Diaminopimelate Epimerase, Chain A, domain 1"/>
    <property type="match status" value="2"/>
</dbReference>
<dbReference type="RefSeq" id="WP_257771055.1">
    <property type="nucleotide sequence ID" value="NZ_CP102480.1"/>
</dbReference>
<organism evidence="4 5">
    <name type="scientific">Nisaea acidiphila</name>
    <dbReference type="NCBI Taxonomy" id="1862145"/>
    <lineage>
        <taxon>Bacteria</taxon>
        <taxon>Pseudomonadati</taxon>
        <taxon>Pseudomonadota</taxon>
        <taxon>Alphaproteobacteria</taxon>
        <taxon>Rhodospirillales</taxon>
        <taxon>Thalassobaculaceae</taxon>
        <taxon>Nisaea</taxon>
    </lineage>
</organism>
<proteinExistence type="inferred from homology"/>
<keyword evidence="2" id="KW-0413">Isomerase</keyword>
<dbReference type="AlphaFoldDB" id="A0A9J7AWL8"/>
<dbReference type="Pfam" id="PF02567">
    <property type="entry name" value="PhzC-PhzF"/>
    <property type="match status" value="1"/>
</dbReference>
<evidence type="ECO:0000256" key="1">
    <source>
        <dbReference type="ARBA" id="ARBA00008270"/>
    </source>
</evidence>
<evidence type="ECO:0000256" key="2">
    <source>
        <dbReference type="ARBA" id="ARBA00023235"/>
    </source>
</evidence>
<dbReference type="KEGG" id="naci:NUH88_07425"/>
<accession>A0A9J7AWL8</accession>
<dbReference type="EMBL" id="CP102480">
    <property type="protein sequence ID" value="UUX51518.1"/>
    <property type="molecule type" value="Genomic_DNA"/>
</dbReference>
<dbReference type="InterPro" id="IPR003719">
    <property type="entry name" value="Phenazine_PhzF-like"/>
</dbReference>
<evidence type="ECO:0000313" key="4">
    <source>
        <dbReference type="EMBL" id="UUX51518.1"/>
    </source>
</evidence>
<dbReference type="NCBIfam" id="TIGR00654">
    <property type="entry name" value="PhzF_family"/>
    <property type="match status" value="1"/>
</dbReference>
<dbReference type="PIRSF" id="PIRSF016184">
    <property type="entry name" value="PhzC_PhzF"/>
    <property type="match status" value="1"/>
</dbReference>
<dbReference type="Proteomes" id="UP001060336">
    <property type="component" value="Chromosome"/>
</dbReference>
<dbReference type="PANTHER" id="PTHR13774:SF17">
    <property type="entry name" value="PHENAZINE BIOSYNTHESIS-LIKE DOMAIN-CONTAINING PROTEIN"/>
    <property type="match status" value="1"/>
</dbReference>
<evidence type="ECO:0000313" key="5">
    <source>
        <dbReference type="Proteomes" id="UP001060336"/>
    </source>
</evidence>
<sequence>MRVPIYQIDAFTDKVFAGNPAAVCPLDTWLNDLTMQSIAAENNLAETAFFVSDETGEADFHLRWFTPTVEVDLCGHATLASSALIFDDLMPERDEVSFRTRSGVLRVRRDGDYCVMNFPSYPPAPRKTPEGLYEALGTTPVSLFDAPQEPERDRLMAVLENEDQVRALRPDFGLLKKLPTVSVMVTAPGWQVDFVSRYFAPNHGIEEDPVTGSNHCLLIPYWAERLGKKELLGRQISARGGELKCSLKGDRVEMAGRAARYLSGHIEI</sequence>
<evidence type="ECO:0000256" key="3">
    <source>
        <dbReference type="PIRSR" id="PIRSR016184-1"/>
    </source>
</evidence>
<dbReference type="GO" id="GO:0016853">
    <property type="term" value="F:isomerase activity"/>
    <property type="evidence" value="ECO:0007669"/>
    <property type="project" value="UniProtKB-KW"/>
</dbReference>
<comment type="similarity">
    <text evidence="1">Belongs to the PhzF family.</text>
</comment>
<gene>
    <name evidence="4" type="ORF">NUH88_07425</name>
</gene>
<name>A0A9J7AWL8_9PROT</name>
<dbReference type="GO" id="GO:0005737">
    <property type="term" value="C:cytoplasm"/>
    <property type="evidence" value="ECO:0007669"/>
    <property type="project" value="TreeGrafter"/>
</dbReference>